<gene>
    <name evidence="2" type="ORF">PYK22_01526</name>
</gene>
<feature type="compositionally biased region" description="Basic and acidic residues" evidence="1">
    <location>
        <begin position="993"/>
        <end position="1008"/>
    </location>
</feature>
<reference evidence="2 3" key="2">
    <citation type="submission" date="2015-01" db="EMBL/GenBank/DDBJ databases">
        <title>Complete genome sequence of Pyrinomonas methylaliphatogenes type strain K22T.</title>
        <authorList>
            <person name="Lee K.C.Y."/>
            <person name="Power J.F."/>
            <person name="Dunfield P.F."/>
            <person name="Morgan X.C."/>
            <person name="Huttenhower C."/>
            <person name="Stott M.B."/>
        </authorList>
    </citation>
    <scope>NUCLEOTIDE SEQUENCE [LARGE SCALE GENOMIC DNA]</scope>
    <source>
        <strain evidence="2 3">K22</strain>
    </source>
</reference>
<dbReference type="STRING" id="454194.PYK22_01526"/>
<accession>A0A0B6WW81</accession>
<dbReference type="EMBL" id="CBXV010000005">
    <property type="protein sequence ID" value="CDM65523.1"/>
    <property type="molecule type" value="Genomic_DNA"/>
</dbReference>
<dbReference type="RefSeq" id="WP_041975873.1">
    <property type="nucleotide sequence ID" value="NZ_CBXV010000005.1"/>
</dbReference>
<reference evidence="2 3" key="1">
    <citation type="submission" date="2013-12" db="EMBL/GenBank/DDBJ databases">
        <authorList>
            <person name="Stott M."/>
        </authorList>
    </citation>
    <scope>NUCLEOTIDE SEQUENCE [LARGE SCALE GENOMIC DNA]</scope>
    <source>
        <strain evidence="2 3">K22</strain>
    </source>
</reference>
<keyword evidence="3" id="KW-1185">Reference proteome</keyword>
<sequence length="1008" mass="116036">MLEGCREIREIEIKLVEVLTEQKPSLISELTLTEEDMCLLKQVVSNHALAAVGSSTSSVKIEDIAPLVFSCYLVVMGVENYDEGTFWKAIEKALGRSGPQWQKRWGEVFLETLKKNHLSIFYFQGAHKYVSQILAHGGIPDSCLQDFFEKLLWPTVNGTFDADPGRAEEIIAEWRLKPSLYQSTDRPVRRFIESGGKTAADFLARCIEMARIAYDEEMVPQASELGLPIRVVERFKEWLSERSDLKHSKRNMIFRRPVICLDDYGEVQCILPEQILNENSETKELRCRIVADEHELFSEQIPSYKRQKCVHTEEREFYLPPAKKYEVILQGEAKRLREWSFEGMHSDKWMAFDEGRRLITAQELPRDKLWVVVPDGMVFNPEVPVLGRIKGTGQWDDYVFWCVDTSKAENLYLCDRLSHKKKLPLRSEREPYLDGTPLPSVQSRGLTVYAGRLPEIVIPLASSDEISRWDLFVEHLSDSAAKQKKCLPLRKVTGSGDDGNSAIVSLNDEQLIREGKLGIYRVKARGPLGRDKQFDFAFVQQLEYEFDRQIYLEGDEVNLTLLIDPLCELESSKDETKVSGNNGVFEVVSSNCLQALELNLKLGEIELPLTFDIPCLRWALRNESRSFSWRSDSIEIQIDELEANEISLRVWAPLPSGSLAELCLDGTSHAIKEEIRNGRVQFHLRQFLDSLRGLGKPLACFSLRFPGTPLGNYSLYPLQVRTCWTVESFDYEHERIGEVRTLILGWRDKGCVRNRRLRLWDLWRPWREPTTFDIPDGKSELEIESHVYDLPAGVYRAEFYVEDEYCTRQRSLFVPSVNAMIFDIQIEPAGDIATEGSLFQSWLTHRLAGRDWAFDSAYMQIGLEDAECLIHTMVVDREKAKSLWRAMPETIRQTLQDYLREVIKCCAEKCRDDEKALLLEVCKLCRICDQSLIPFKPGTKVRVEGKTAEYRGIRCQNQEDFIWLKYSDSERGIPLRHLDELSPENDDAPLSKLEPKGKTRKGREECSN</sequence>
<feature type="region of interest" description="Disordered" evidence="1">
    <location>
        <begin position="977"/>
        <end position="1008"/>
    </location>
</feature>
<evidence type="ECO:0000313" key="2">
    <source>
        <dbReference type="EMBL" id="CDM65523.1"/>
    </source>
</evidence>
<name>A0A0B6WW81_9BACT</name>
<protein>
    <submittedName>
        <fullName evidence="2">Uncharacterized protein</fullName>
    </submittedName>
</protein>
<dbReference type="OrthoDB" id="162538at2"/>
<organism evidence="2 3">
    <name type="scientific">Pyrinomonas methylaliphatogenes</name>
    <dbReference type="NCBI Taxonomy" id="454194"/>
    <lineage>
        <taxon>Bacteria</taxon>
        <taxon>Pseudomonadati</taxon>
        <taxon>Acidobacteriota</taxon>
        <taxon>Blastocatellia</taxon>
        <taxon>Blastocatellales</taxon>
        <taxon>Pyrinomonadaceae</taxon>
        <taxon>Pyrinomonas</taxon>
    </lineage>
</organism>
<evidence type="ECO:0000313" key="3">
    <source>
        <dbReference type="Proteomes" id="UP000031518"/>
    </source>
</evidence>
<dbReference type="AlphaFoldDB" id="A0A0B6WW81"/>
<proteinExistence type="predicted"/>
<evidence type="ECO:0000256" key="1">
    <source>
        <dbReference type="SAM" id="MobiDB-lite"/>
    </source>
</evidence>
<dbReference type="Proteomes" id="UP000031518">
    <property type="component" value="Unassembled WGS sequence"/>
</dbReference>